<keyword evidence="2" id="KW-1185">Reference proteome</keyword>
<organism evidence="1 2">
    <name type="scientific">Spiromyces aspiralis</name>
    <dbReference type="NCBI Taxonomy" id="68401"/>
    <lineage>
        <taxon>Eukaryota</taxon>
        <taxon>Fungi</taxon>
        <taxon>Fungi incertae sedis</taxon>
        <taxon>Zoopagomycota</taxon>
        <taxon>Kickxellomycotina</taxon>
        <taxon>Kickxellomycetes</taxon>
        <taxon>Kickxellales</taxon>
        <taxon>Kickxellaceae</taxon>
        <taxon>Spiromyces</taxon>
    </lineage>
</organism>
<reference evidence="1" key="1">
    <citation type="submission" date="2022-06" db="EMBL/GenBank/DDBJ databases">
        <title>Phylogenomic reconstructions and comparative analyses of Kickxellomycotina fungi.</title>
        <authorList>
            <person name="Reynolds N.K."/>
            <person name="Stajich J.E."/>
            <person name="Barry K."/>
            <person name="Grigoriev I.V."/>
            <person name="Crous P."/>
            <person name="Smith M.E."/>
        </authorList>
    </citation>
    <scope>NUCLEOTIDE SEQUENCE</scope>
    <source>
        <strain evidence="1">RSA 2271</strain>
    </source>
</reference>
<proteinExistence type="predicted"/>
<evidence type="ECO:0000313" key="2">
    <source>
        <dbReference type="Proteomes" id="UP001145114"/>
    </source>
</evidence>
<comment type="caution">
    <text evidence="1">The sequence shown here is derived from an EMBL/GenBank/DDBJ whole genome shotgun (WGS) entry which is preliminary data.</text>
</comment>
<protein>
    <submittedName>
        <fullName evidence="1">Uncharacterized protein</fullName>
    </submittedName>
</protein>
<dbReference type="Proteomes" id="UP001145114">
    <property type="component" value="Unassembled WGS sequence"/>
</dbReference>
<dbReference type="EMBL" id="JAMZIH010000152">
    <property type="protein sequence ID" value="KAJ1679845.1"/>
    <property type="molecule type" value="Genomic_DNA"/>
</dbReference>
<evidence type="ECO:0000313" key="1">
    <source>
        <dbReference type="EMBL" id="KAJ1679845.1"/>
    </source>
</evidence>
<accession>A0ACC1HUZ5</accession>
<gene>
    <name evidence="1" type="ORF">EV182_001218</name>
</gene>
<sequence length="163" mass="17727">MSYLVQYDPEIYTQVQCPSCRRLFANADQMDWHSRRAHGMRALPARSSTTESRCPSLSAISSTSSSSTLTGQPAHAFRVPSTPIDRSLCSLPSSQGQSRRSLKSLAIKLGSSVLGSIRSSKTARTGGRAVAGHGNYIDAKYWVTPDNEIFVMDISSLRPTCQA</sequence>
<name>A0ACC1HUZ5_9FUNG</name>